<accession>A0A1G8KSD2</accession>
<dbReference type="AlphaFoldDB" id="A0A1G8KSD2"/>
<evidence type="ECO:0000256" key="1">
    <source>
        <dbReference type="SAM" id="SignalP"/>
    </source>
</evidence>
<name>A0A1G8KSD2_9SPHI</name>
<feature type="chain" id="PRO_5011540652" description="Lipoprotein" evidence="1">
    <location>
        <begin position="26"/>
        <end position="155"/>
    </location>
</feature>
<gene>
    <name evidence="2" type="ORF">SAMN05192573_12157</name>
</gene>
<protein>
    <recommendedName>
        <fullName evidence="4">Lipoprotein</fullName>
    </recommendedName>
</protein>
<reference evidence="3" key="1">
    <citation type="submission" date="2016-10" db="EMBL/GenBank/DDBJ databases">
        <authorList>
            <person name="Varghese N."/>
            <person name="Submissions S."/>
        </authorList>
    </citation>
    <scope>NUCLEOTIDE SEQUENCE [LARGE SCALE GENOMIC DNA]</scope>
    <source>
        <strain evidence="3">Gh-67</strain>
    </source>
</reference>
<proteinExistence type="predicted"/>
<evidence type="ECO:0000313" key="3">
    <source>
        <dbReference type="Proteomes" id="UP000199705"/>
    </source>
</evidence>
<dbReference type="RefSeq" id="WP_091175072.1">
    <property type="nucleotide sequence ID" value="NZ_FNCG01000021.1"/>
</dbReference>
<evidence type="ECO:0008006" key="4">
    <source>
        <dbReference type="Google" id="ProtNLM"/>
    </source>
</evidence>
<feature type="signal peptide" evidence="1">
    <location>
        <begin position="1"/>
        <end position="25"/>
    </location>
</feature>
<evidence type="ECO:0000313" key="2">
    <source>
        <dbReference type="EMBL" id="SDI46279.1"/>
    </source>
</evidence>
<organism evidence="2 3">
    <name type="scientific">Mucilaginibacter gossypii</name>
    <dbReference type="NCBI Taxonomy" id="551996"/>
    <lineage>
        <taxon>Bacteria</taxon>
        <taxon>Pseudomonadati</taxon>
        <taxon>Bacteroidota</taxon>
        <taxon>Sphingobacteriia</taxon>
        <taxon>Sphingobacteriales</taxon>
        <taxon>Sphingobacteriaceae</taxon>
        <taxon>Mucilaginibacter</taxon>
    </lineage>
</organism>
<dbReference type="EMBL" id="FNCG01000021">
    <property type="protein sequence ID" value="SDI46279.1"/>
    <property type="molecule type" value="Genomic_DNA"/>
</dbReference>
<sequence length="155" mass="17763">MTVVFIHIKNLLRILPLLVLLGACAKQKKVFQSDCNSSKDYKKISFTELTSHIEKYDKQYVEVSGKYKEGNEQSALFNDSLFSSHALHNAIWVDFSQDCPLYLPGTHIGLFTYNDGQFIRMNKRKVTIRGVVDASDKGHLKQYRGTIDRVSFIEL</sequence>
<keyword evidence="3" id="KW-1185">Reference proteome</keyword>
<dbReference type="STRING" id="551996.SAMN05192573_12157"/>
<dbReference type="Proteomes" id="UP000199705">
    <property type="component" value="Unassembled WGS sequence"/>
</dbReference>
<keyword evidence="1" id="KW-0732">Signal</keyword>